<evidence type="ECO:0000256" key="3">
    <source>
        <dbReference type="ARBA" id="ARBA00022691"/>
    </source>
</evidence>
<dbReference type="GO" id="GO:0008168">
    <property type="term" value="F:methyltransferase activity"/>
    <property type="evidence" value="ECO:0007669"/>
    <property type="project" value="UniProtKB-KW"/>
</dbReference>
<evidence type="ECO:0000256" key="1">
    <source>
        <dbReference type="ARBA" id="ARBA00022603"/>
    </source>
</evidence>
<sequence>MSASHAIVLIYHFVEKYMNSSVKNIINKNRLTDSMPSMNDYAELPYSANTASRLSVGKGVKVLSFFTGAGGLDLGFDFAGFDVVYATDIEEDCCKSLEMNKGYLISEKTLIQKKDIRELNPKTLPKDVDLIIGGPPCQSFSASGRRAGGAAGRLDDRGTLFETYCRIVEHVQPKAFLFENVRGILGTNKGEDWEIIVNSFKDLGYKINYRILDALDYGAPQQRERMIMVGHKMDDDFLFPFPLFGPDSIEQKPHFTPKGVFSSIQNDDENKALLELTSGKYSHLLPLVPPGENYLYFTEKRGYPEPIFAYRSRFSDFLYKASPNTPIKTLIASPGKYTGPFHWENRRFTIREYMRLQGFPDAYKFFGTRDSVIKQIGNSVSPKLSFQLALSIANQIFKKNVHINLMPNDYTLSFDKRKGKKAAQTKIMHNLVLVNKNNAAPRFKELDYSCHISPNMVPANYNNVKVSTIGNIVNISVKADNSRKIFAKVTIAIYKDEIVKVDDKSDYEALINVVCYGVSDHSMQTMWNAVDDWVIKSSKYHSLFELYGHFTEPHPIFDIIDFDLRAKNPVGRFAKYISSFDNCSKHISREHLTKLFSAEFGEKSFLALVKKLRSYRFDIRCKETNIAMPKDVYMVSYPFTLPFNKQMNFTVREEDFSNE</sequence>
<dbReference type="PROSITE" id="PS51679">
    <property type="entry name" value="SAM_MT_C5"/>
    <property type="match status" value="1"/>
</dbReference>
<dbReference type="SUPFAM" id="SSF53335">
    <property type="entry name" value="S-adenosyl-L-methionine-dependent methyltransferases"/>
    <property type="match status" value="1"/>
</dbReference>
<gene>
    <name evidence="9" type="ORF">F3J38_07545</name>
</gene>
<reference evidence="9 10" key="1">
    <citation type="journal article" date="2019" name="bioRxiv">
        <title>Bacteria contribute to plant secondary compound degradation in a generalist herbivore system.</title>
        <authorList>
            <person name="Francoeur C.B."/>
            <person name="Khadempour L."/>
            <person name="Moreira-Soto R.D."/>
            <person name="Gotting K."/>
            <person name="Book A.J."/>
            <person name="Pinto-Tomas A.A."/>
            <person name="Keefover-Ring K."/>
            <person name="Currie C.R."/>
        </authorList>
    </citation>
    <scope>NUCLEOTIDE SEQUENCE [LARGE SCALE GENOMIC DNA]</scope>
    <source>
        <strain evidence="9 10">Acro-805</strain>
    </source>
</reference>
<protein>
    <recommendedName>
        <fullName evidence="8">Cytosine-specific methyltransferase</fullName>
        <ecNumber evidence="8">2.1.1.37</ecNumber>
    </recommendedName>
</protein>
<dbReference type="InterPro" id="IPR050390">
    <property type="entry name" value="C5-Methyltransferase"/>
</dbReference>
<dbReference type="EC" id="2.1.1.37" evidence="8"/>
<feature type="active site" evidence="6">
    <location>
        <position position="137"/>
    </location>
</feature>
<evidence type="ECO:0000256" key="2">
    <source>
        <dbReference type="ARBA" id="ARBA00022679"/>
    </source>
</evidence>
<dbReference type="PANTHER" id="PTHR10629:SF52">
    <property type="entry name" value="DNA (CYTOSINE-5)-METHYLTRANSFERASE 1"/>
    <property type="match status" value="1"/>
</dbReference>
<dbReference type="InterPro" id="IPR001525">
    <property type="entry name" value="C5_MeTfrase"/>
</dbReference>
<dbReference type="PROSITE" id="PS00095">
    <property type="entry name" value="C5_MTASE_2"/>
    <property type="match status" value="1"/>
</dbReference>
<comment type="similarity">
    <text evidence="6 7">Belongs to the class I-like SAM-binding methyltransferase superfamily. C5-methyltransferase family.</text>
</comment>
<proteinExistence type="inferred from homology"/>
<dbReference type="Pfam" id="PF00145">
    <property type="entry name" value="DNA_methylase"/>
    <property type="match status" value="1"/>
</dbReference>
<keyword evidence="1 6" id="KW-0489">Methyltransferase</keyword>
<dbReference type="InterPro" id="IPR029063">
    <property type="entry name" value="SAM-dependent_MTases_sf"/>
</dbReference>
<dbReference type="PANTHER" id="PTHR10629">
    <property type="entry name" value="CYTOSINE-SPECIFIC METHYLTRANSFERASE"/>
    <property type="match status" value="1"/>
</dbReference>
<name>A0ABX0QS80_9GAMM</name>
<dbReference type="Gene3D" id="3.90.120.10">
    <property type="entry name" value="DNA Methylase, subunit A, domain 2"/>
    <property type="match status" value="1"/>
</dbReference>
<organism evidence="9 10">
    <name type="scientific">Candidatus Pantoea formicae</name>
    <dbReference type="NCBI Taxonomy" id="2608355"/>
    <lineage>
        <taxon>Bacteria</taxon>
        <taxon>Pseudomonadati</taxon>
        <taxon>Pseudomonadota</taxon>
        <taxon>Gammaproteobacteria</taxon>
        <taxon>Enterobacterales</taxon>
        <taxon>Erwiniaceae</taxon>
        <taxon>Pantoea</taxon>
    </lineage>
</organism>
<dbReference type="GO" id="GO:0032259">
    <property type="term" value="P:methylation"/>
    <property type="evidence" value="ECO:0007669"/>
    <property type="project" value="UniProtKB-KW"/>
</dbReference>
<keyword evidence="10" id="KW-1185">Reference proteome</keyword>
<evidence type="ECO:0000256" key="7">
    <source>
        <dbReference type="RuleBase" id="RU000416"/>
    </source>
</evidence>
<evidence type="ECO:0000256" key="4">
    <source>
        <dbReference type="ARBA" id="ARBA00022747"/>
    </source>
</evidence>
<dbReference type="EMBL" id="VWXD01000002">
    <property type="protein sequence ID" value="NIE99922.1"/>
    <property type="molecule type" value="Genomic_DNA"/>
</dbReference>
<dbReference type="CDD" id="cd00315">
    <property type="entry name" value="Cyt_C5_DNA_methylase"/>
    <property type="match status" value="1"/>
</dbReference>
<keyword evidence="2 6" id="KW-0808">Transferase</keyword>
<dbReference type="InterPro" id="IPR018117">
    <property type="entry name" value="C5_DNA_meth_AS"/>
</dbReference>
<dbReference type="PROSITE" id="PS00094">
    <property type="entry name" value="C5_MTASE_1"/>
    <property type="match status" value="1"/>
</dbReference>
<evidence type="ECO:0000256" key="8">
    <source>
        <dbReference type="RuleBase" id="RU000417"/>
    </source>
</evidence>
<keyword evidence="4" id="KW-0680">Restriction system</keyword>
<keyword evidence="3 6" id="KW-0949">S-adenosyl-L-methionine</keyword>
<dbReference type="Proteomes" id="UP000780690">
    <property type="component" value="Unassembled WGS sequence"/>
</dbReference>
<dbReference type="Gene3D" id="3.40.50.150">
    <property type="entry name" value="Vaccinia Virus protein VP39"/>
    <property type="match status" value="1"/>
</dbReference>
<comment type="catalytic activity">
    <reaction evidence="5 8">
        <text>a 2'-deoxycytidine in DNA + S-adenosyl-L-methionine = a 5-methyl-2'-deoxycytidine in DNA + S-adenosyl-L-homocysteine + H(+)</text>
        <dbReference type="Rhea" id="RHEA:13681"/>
        <dbReference type="Rhea" id="RHEA-COMP:11369"/>
        <dbReference type="Rhea" id="RHEA-COMP:11370"/>
        <dbReference type="ChEBI" id="CHEBI:15378"/>
        <dbReference type="ChEBI" id="CHEBI:57856"/>
        <dbReference type="ChEBI" id="CHEBI:59789"/>
        <dbReference type="ChEBI" id="CHEBI:85452"/>
        <dbReference type="ChEBI" id="CHEBI:85454"/>
        <dbReference type="EC" id="2.1.1.37"/>
    </reaction>
</comment>
<dbReference type="PRINTS" id="PR00105">
    <property type="entry name" value="C5METTRFRASE"/>
</dbReference>
<dbReference type="RefSeq" id="WP_167136470.1">
    <property type="nucleotide sequence ID" value="NZ_VWXD01000002.1"/>
</dbReference>
<evidence type="ECO:0000313" key="9">
    <source>
        <dbReference type="EMBL" id="NIE99922.1"/>
    </source>
</evidence>
<evidence type="ECO:0000256" key="5">
    <source>
        <dbReference type="ARBA" id="ARBA00047422"/>
    </source>
</evidence>
<evidence type="ECO:0000256" key="6">
    <source>
        <dbReference type="PROSITE-ProRule" id="PRU01016"/>
    </source>
</evidence>
<dbReference type="NCBIfam" id="TIGR00675">
    <property type="entry name" value="dcm"/>
    <property type="match status" value="1"/>
</dbReference>
<evidence type="ECO:0000313" key="10">
    <source>
        <dbReference type="Proteomes" id="UP000780690"/>
    </source>
</evidence>
<dbReference type="InterPro" id="IPR031303">
    <property type="entry name" value="C5_meth_CS"/>
</dbReference>
<comment type="caution">
    <text evidence="9">The sequence shown here is derived from an EMBL/GenBank/DDBJ whole genome shotgun (WGS) entry which is preliminary data.</text>
</comment>
<accession>A0ABX0QS80</accession>